<sequence>MCVDEKLGSSKGLCVRERQRAEPTCLPLRLARKLANLSSQQGYQTYRAAQNLPSWHSLEYGDQGRLEANAEDILLTHGRRMIRTYKMVKKLLTLILAASINLLLPLSPLVVNAQQGGGCGAAKAGTGLRAANTAKGRAWGSKSENVGQQEQGHRAARAAALSGEQEESGRGGQGLGQWARQRAGSALRWGTAALARSTVAVPSRERGSGVARREGMKSMRDKHRDTRDEEKKRLKGCGKERGRKILRKTCDVEEKRLKLGGSRALNAHHCLLVIQPVVAPTLQRSSEINPMIPRWVQSKGAARKAP</sequence>
<feature type="region of interest" description="Disordered" evidence="1">
    <location>
        <begin position="200"/>
        <end position="234"/>
    </location>
</feature>
<feature type="compositionally biased region" description="Basic and acidic residues" evidence="1">
    <location>
        <begin position="203"/>
        <end position="234"/>
    </location>
</feature>
<dbReference type="EMBL" id="JARJLG010000045">
    <property type="protein sequence ID" value="KAJ7761483.1"/>
    <property type="molecule type" value="Genomic_DNA"/>
</dbReference>
<keyword evidence="2" id="KW-1133">Transmembrane helix</keyword>
<keyword evidence="4" id="KW-1185">Reference proteome</keyword>
<evidence type="ECO:0000313" key="4">
    <source>
        <dbReference type="Proteomes" id="UP001215280"/>
    </source>
</evidence>
<name>A0AAD7JE19_9AGAR</name>
<evidence type="ECO:0000256" key="2">
    <source>
        <dbReference type="SAM" id="Phobius"/>
    </source>
</evidence>
<reference evidence="3" key="1">
    <citation type="submission" date="2023-03" db="EMBL/GenBank/DDBJ databases">
        <title>Massive genome expansion in bonnet fungi (Mycena s.s.) driven by repeated elements and novel gene families across ecological guilds.</title>
        <authorList>
            <consortium name="Lawrence Berkeley National Laboratory"/>
            <person name="Harder C.B."/>
            <person name="Miyauchi S."/>
            <person name="Viragh M."/>
            <person name="Kuo A."/>
            <person name="Thoen E."/>
            <person name="Andreopoulos B."/>
            <person name="Lu D."/>
            <person name="Skrede I."/>
            <person name="Drula E."/>
            <person name="Henrissat B."/>
            <person name="Morin E."/>
            <person name="Kohler A."/>
            <person name="Barry K."/>
            <person name="LaButti K."/>
            <person name="Morin E."/>
            <person name="Salamov A."/>
            <person name="Lipzen A."/>
            <person name="Mereny Z."/>
            <person name="Hegedus B."/>
            <person name="Baldrian P."/>
            <person name="Stursova M."/>
            <person name="Weitz H."/>
            <person name="Taylor A."/>
            <person name="Grigoriev I.V."/>
            <person name="Nagy L.G."/>
            <person name="Martin F."/>
            <person name="Kauserud H."/>
        </authorList>
    </citation>
    <scope>NUCLEOTIDE SEQUENCE</scope>
    <source>
        <strain evidence="3">CBHHK188m</strain>
    </source>
</reference>
<dbReference type="Proteomes" id="UP001215280">
    <property type="component" value="Unassembled WGS sequence"/>
</dbReference>
<keyword evidence="2" id="KW-0472">Membrane</keyword>
<organism evidence="3 4">
    <name type="scientific">Mycena maculata</name>
    <dbReference type="NCBI Taxonomy" id="230809"/>
    <lineage>
        <taxon>Eukaryota</taxon>
        <taxon>Fungi</taxon>
        <taxon>Dikarya</taxon>
        <taxon>Basidiomycota</taxon>
        <taxon>Agaricomycotina</taxon>
        <taxon>Agaricomycetes</taxon>
        <taxon>Agaricomycetidae</taxon>
        <taxon>Agaricales</taxon>
        <taxon>Marasmiineae</taxon>
        <taxon>Mycenaceae</taxon>
        <taxon>Mycena</taxon>
    </lineage>
</organism>
<gene>
    <name evidence="3" type="ORF">DFH07DRAFT_771353</name>
</gene>
<feature type="region of interest" description="Disordered" evidence="1">
    <location>
        <begin position="135"/>
        <end position="177"/>
    </location>
</feature>
<comment type="caution">
    <text evidence="3">The sequence shown here is derived from an EMBL/GenBank/DDBJ whole genome shotgun (WGS) entry which is preliminary data.</text>
</comment>
<proteinExistence type="predicted"/>
<feature type="transmembrane region" description="Helical" evidence="2">
    <location>
        <begin position="91"/>
        <end position="111"/>
    </location>
</feature>
<protein>
    <submittedName>
        <fullName evidence="3">Uncharacterized protein</fullName>
    </submittedName>
</protein>
<dbReference type="AlphaFoldDB" id="A0AAD7JE19"/>
<evidence type="ECO:0000256" key="1">
    <source>
        <dbReference type="SAM" id="MobiDB-lite"/>
    </source>
</evidence>
<evidence type="ECO:0000313" key="3">
    <source>
        <dbReference type="EMBL" id="KAJ7761483.1"/>
    </source>
</evidence>
<accession>A0AAD7JE19</accession>
<keyword evidence="2" id="KW-0812">Transmembrane</keyword>